<proteinExistence type="predicted"/>
<protein>
    <submittedName>
        <fullName evidence="1">Uncharacterized protein</fullName>
    </submittedName>
</protein>
<organism evidence="1">
    <name type="scientific">marine sediment metagenome</name>
    <dbReference type="NCBI Taxonomy" id="412755"/>
    <lineage>
        <taxon>unclassified sequences</taxon>
        <taxon>metagenomes</taxon>
        <taxon>ecological metagenomes</taxon>
    </lineage>
</organism>
<accession>X0RP94</accession>
<name>X0RP94_9ZZZZ</name>
<gene>
    <name evidence="1" type="ORF">S01H1_17273</name>
</gene>
<sequence>MSRVFLKVSEKRKLEILASAKCVIGKYYKGCELIKYSYGKDKNLIRVL</sequence>
<comment type="caution">
    <text evidence="1">The sequence shown here is derived from an EMBL/GenBank/DDBJ whole genome shotgun (WGS) entry which is preliminary data.</text>
</comment>
<dbReference type="AlphaFoldDB" id="X0RP94"/>
<evidence type="ECO:0000313" key="1">
    <source>
        <dbReference type="EMBL" id="GAF70603.1"/>
    </source>
</evidence>
<reference evidence="1" key="1">
    <citation type="journal article" date="2014" name="Front. Microbiol.">
        <title>High frequency of phylogenetically diverse reductive dehalogenase-homologous genes in deep subseafloor sedimentary metagenomes.</title>
        <authorList>
            <person name="Kawai M."/>
            <person name="Futagami T."/>
            <person name="Toyoda A."/>
            <person name="Takaki Y."/>
            <person name="Nishi S."/>
            <person name="Hori S."/>
            <person name="Arai W."/>
            <person name="Tsubouchi T."/>
            <person name="Morono Y."/>
            <person name="Uchiyama I."/>
            <person name="Ito T."/>
            <person name="Fujiyama A."/>
            <person name="Inagaki F."/>
            <person name="Takami H."/>
        </authorList>
    </citation>
    <scope>NUCLEOTIDE SEQUENCE</scope>
    <source>
        <strain evidence="1">Expedition CK06-06</strain>
    </source>
</reference>
<dbReference type="EMBL" id="BARS01009155">
    <property type="protein sequence ID" value="GAF70603.1"/>
    <property type="molecule type" value="Genomic_DNA"/>
</dbReference>